<dbReference type="RefSeq" id="WP_016525376.1">
    <property type="nucleotide sequence ID" value="NZ_KE332518.1"/>
</dbReference>
<accession>S3JZT7</accession>
<dbReference type="STRING" id="1125699.HMPREF9194_01086"/>
<dbReference type="Proteomes" id="UP000014541">
    <property type="component" value="Unassembled WGS sequence"/>
</dbReference>
<dbReference type="Gene3D" id="2.30.30.40">
    <property type="entry name" value="SH3 Domains"/>
    <property type="match status" value="1"/>
</dbReference>
<dbReference type="AlphaFoldDB" id="S3JZT7"/>
<reference evidence="3 4" key="1">
    <citation type="submission" date="2013-04" db="EMBL/GenBank/DDBJ databases">
        <title>The Genome Sequence of Treponema maltophilum ATCC 51939.</title>
        <authorList>
            <consortium name="The Broad Institute Genomics Platform"/>
            <person name="Earl A."/>
            <person name="Ward D."/>
            <person name="Feldgarden M."/>
            <person name="Gevers D."/>
            <person name="Leonetti C."/>
            <person name="Blanton J.M."/>
            <person name="Dewhirst F.E."/>
            <person name="Izard J."/>
            <person name="Walker B."/>
            <person name="Young S."/>
            <person name="Zeng Q."/>
            <person name="Gargeya S."/>
            <person name="Fitzgerald M."/>
            <person name="Haas B."/>
            <person name="Abouelleil A."/>
            <person name="Allen A.W."/>
            <person name="Alvarado L."/>
            <person name="Arachchi H.M."/>
            <person name="Berlin A.M."/>
            <person name="Chapman S.B."/>
            <person name="Gainer-Dewar J."/>
            <person name="Goldberg J."/>
            <person name="Griggs A."/>
            <person name="Gujja S."/>
            <person name="Hansen M."/>
            <person name="Howarth C."/>
            <person name="Imamovic A."/>
            <person name="Ireland A."/>
            <person name="Larimer J."/>
            <person name="McCowan C."/>
            <person name="Murphy C."/>
            <person name="Pearson M."/>
            <person name="Poon T.W."/>
            <person name="Priest M."/>
            <person name="Roberts A."/>
            <person name="Saif S."/>
            <person name="Shea T."/>
            <person name="Sisk P."/>
            <person name="Sykes S."/>
            <person name="Wortman J."/>
            <person name="Nusbaum C."/>
            <person name="Birren B."/>
        </authorList>
    </citation>
    <scope>NUCLEOTIDE SEQUENCE [LARGE SCALE GENOMIC DNA]</scope>
    <source>
        <strain evidence="3 4">ATCC 51939</strain>
    </source>
</reference>
<evidence type="ECO:0000313" key="3">
    <source>
        <dbReference type="EMBL" id="EPF30765.1"/>
    </source>
</evidence>
<dbReference type="PATRIC" id="fig|1125699.3.peg.1109"/>
<name>S3JZT7_TREMA</name>
<feature type="chain" id="PRO_5004511096" description="SH3b domain-containing protein" evidence="1">
    <location>
        <begin position="21"/>
        <end position="317"/>
    </location>
</feature>
<comment type="caution">
    <text evidence="3">The sequence shown here is derived from an EMBL/GenBank/DDBJ whole genome shotgun (WGS) entry which is preliminary data.</text>
</comment>
<organism evidence="3 4">
    <name type="scientific">Treponema maltophilum ATCC 51939</name>
    <dbReference type="NCBI Taxonomy" id="1125699"/>
    <lineage>
        <taxon>Bacteria</taxon>
        <taxon>Pseudomonadati</taxon>
        <taxon>Spirochaetota</taxon>
        <taxon>Spirochaetia</taxon>
        <taxon>Spirochaetales</taxon>
        <taxon>Treponemataceae</taxon>
        <taxon>Treponema</taxon>
    </lineage>
</organism>
<dbReference type="Pfam" id="PF08239">
    <property type="entry name" value="SH3_3"/>
    <property type="match status" value="1"/>
</dbReference>
<feature type="domain" description="SH3b" evidence="2">
    <location>
        <begin position="244"/>
        <end position="316"/>
    </location>
</feature>
<dbReference type="PROSITE" id="PS51781">
    <property type="entry name" value="SH3B"/>
    <property type="match status" value="1"/>
</dbReference>
<evidence type="ECO:0000256" key="1">
    <source>
        <dbReference type="SAM" id="SignalP"/>
    </source>
</evidence>
<sequence>MKKRALYIFLLFLFSAFLYPQVPVIDENDIASLIPKNFYTYKVYDIAIKDIPDKVRNNFFAGSIFVERDKNNRAHLIEPYNTQGYITRENIVGLLNDMSQSEYVLFDECQEVYSNMNVLLYRKIRYNNKIIGEISLSFLRLGSISWPQVYCIECAFLNGENHISFIKLFCYDLNSETESCFPEYFKKDEQTNIWEFISGKEEQFISQFEVRSGRLPAWLLKFLDYYDTLFISIQNLFDIQLPLDKTVFYATDNLNIRESSSLSGKKLYTAKKDSAMNIIEVGRKETIDGITAQWVRVRLQDGTEGWCFAGYVAARKP</sequence>
<dbReference type="HOGENOM" id="CLU_799112_0_0_12"/>
<keyword evidence="4" id="KW-1185">Reference proteome</keyword>
<dbReference type="InterPro" id="IPR003646">
    <property type="entry name" value="SH3-like_bac-type"/>
</dbReference>
<dbReference type="EMBL" id="ATFF01000006">
    <property type="protein sequence ID" value="EPF30765.1"/>
    <property type="molecule type" value="Genomic_DNA"/>
</dbReference>
<evidence type="ECO:0000259" key="2">
    <source>
        <dbReference type="PROSITE" id="PS51781"/>
    </source>
</evidence>
<dbReference type="eggNOG" id="ENOG502ZFVU">
    <property type="taxonomic scope" value="Bacteria"/>
</dbReference>
<keyword evidence="1" id="KW-0732">Signal</keyword>
<proteinExistence type="predicted"/>
<protein>
    <recommendedName>
        <fullName evidence="2">SH3b domain-containing protein</fullName>
    </recommendedName>
</protein>
<gene>
    <name evidence="3" type="ORF">HMPREF9194_01086</name>
</gene>
<evidence type="ECO:0000313" key="4">
    <source>
        <dbReference type="Proteomes" id="UP000014541"/>
    </source>
</evidence>
<feature type="signal peptide" evidence="1">
    <location>
        <begin position="1"/>
        <end position="20"/>
    </location>
</feature>
<dbReference type="OrthoDB" id="322924at2"/>